<reference evidence="9" key="3">
    <citation type="submission" date="2020-02" db="EMBL/GenBank/DDBJ databases">
        <authorList>
            <person name="Matsumoto Y."/>
            <person name="Motooka D."/>
            <person name="Nakamura S."/>
        </authorList>
    </citation>
    <scope>NUCLEOTIDE SEQUENCE</scope>
    <source>
        <strain evidence="9">JCM 6377</strain>
    </source>
</reference>
<feature type="binding site" evidence="5">
    <location>
        <position position="472"/>
    </location>
    <ligand>
        <name>substrate</name>
    </ligand>
</feature>
<keyword evidence="4 5" id="KW-0274">FAD</keyword>
<dbReference type="InterPro" id="IPR000172">
    <property type="entry name" value="GMC_OxRdtase_N"/>
</dbReference>
<dbReference type="SUPFAM" id="SSF51905">
    <property type="entry name" value="FAD/NAD(P)-binding domain"/>
    <property type="match status" value="1"/>
</dbReference>
<dbReference type="Pfam" id="PF05199">
    <property type="entry name" value="GMC_oxred_C"/>
    <property type="match status" value="1"/>
</dbReference>
<feature type="binding site" evidence="5">
    <location>
        <begin position="473"/>
        <end position="474"/>
    </location>
    <ligand>
        <name>FAD</name>
        <dbReference type="ChEBI" id="CHEBI:57692"/>
    </ligand>
</feature>
<feature type="domain" description="Glucose-methanol-choline oxidoreductase N-terminal" evidence="7">
    <location>
        <begin position="107"/>
        <end position="130"/>
    </location>
</feature>
<evidence type="ECO:0000313" key="12">
    <source>
        <dbReference type="Proteomes" id="UP000465302"/>
    </source>
</evidence>
<evidence type="ECO:0000313" key="11">
    <source>
        <dbReference type="Proteomes" id="UP000220914"/>
    </source>
</evidence>
<evidence type="ECO:0000256" key="6">
    <source>
        <dbReference type="RuleBase" id="RU003968"/>
    </source>
</evidence>
<reference evidence="9 12" key="2">
    <citation type="journal article" date="2019" name="Emerg. Microbes Infect.">
        <title>Comprehensive subspecies identification of 175 nontuberculous mycobacteria species based on 7547 genomic profiles.</title>
        <authorList>
            <person name="Matsumoto Y."/>
            <person name="Kinjo T."/>
            <person name="Motooka D."/>
            <person name="Nabeya D."/>
            <person name="Jung N."/>
            <person name="Uechi K."/>
            <person name="Horii T."/>
            <person name="Iida T."/>
            <person name="Fujita J."/>
            <person name="Nakamura S."/>
        </authorList>
    </citation>
    <scope>NUCLEOTIDE SEQUENCE [LARGE SCALE GENOMIC DNA]</scope>
    <source>
        <strain evidence="9 12">JCM 6377</strain>
    </source>
</reference>
<evidence type="ECO:0000259" key="8">
    <source>
        <dbReference type="PROSITE" id="PS00624"/>
    </source>
</evidence>
<dbReference type="OrthoDB" id="9785276at2"/>
<dbReference type="PANTHER" id="PTHR11552:SF147">
    <property type="entry name" value="CHOLINE DEHYDROGENASE, MITOCHONDRIAL"/>
    <property type="match status" value="1"/>
</dbReference>
<feature type="binding site" evidence="5">
    <location>
        <begin position="40"/>
        <end position="41"/>
    </location>
    <ligand>
        <name>FAD</name>
        <dbReference type="ChEBI" id="CHEBI:57692"/>
    </ligand>
</feature>
<protein>
    <submittedName>
        <fullName evidence="9">Choline dehydrogenase</fullName>
    </submittedName>
    <submittedName>
        <fullName evidence="10">Oxidoreductase</fullName>
    </submittedName>
</protein>
<name>A0A2A7N601_MYCAG</name>
<feature type="binding site" evidence="5">
    <location>
        <position position="249"/>
    </location>
    <ligand>
        <name>FAD</name>
        <dbReference type="ChEBI" id="CHEBI:57692"/>
    </ligand>
</feature>
<evidence type="ECO:0000256" key="2">
    <source>
        <dbReference type="ARBA" id="ARBA00010790"/>
    </source>
</evidence>
<dbReference type="InterPro" id="IPR012132">
    <property type="entry name" value="GMC_OxRdtase"/>
</dbReference>
<dbReference type="GO" id="GO:0016614">
    <property type="term" value="F:oxidoreductase activity, acting on CH-OH group of donors"/>
    <property type="evidence" value="ECO:0007669"/>
    <property type="project" value="InterPro"/>
</dbReference>
<comment type="caution">
    <text evidence="10">The sequence shown here is derived from an EMBL/GenBank/DDBJ whole genome shotgun (WGS) entry which is preliminary data.</text>
</comment>
<dbReference type="EMBL" id="PDCP01000015">
    <property type="protein sequence ID" value="PEG39314.1"/>
    <property type="molecule type" value="Genomic_DNA"/>
</dbReference>
<dbReference type="Pfam" id="PF00732">
    <property type="entry name" value="GMC_oxred_N"/>
    <property type="match status" value="1"/>
</dbReference>
<accession>A0A2A7N601</accession>
<dbReference type="PROSITE" id="PS00623">
    <property type="entry name" value="GMC_OXRED_1"/>
    <property type="match status" value="1"/>
</dbReference>
<feature type="domain" description="Glucose-methanol-choline oxidoreductase N-terminal" evidence="8">
    <location>
        <begin position="284"/>
        <end position="298"/>
    </location>
</feature>
<dbReference type="PANTHER" id="PTHR11552">
    <property type="entry name" value="GLUCOSE-METHANOL-CHOLINE GMC OXIDOREDUCTASE"/>
    <property type="match status" value="1"/>
</dbReference>
<dbReference type="PROSITE" id="PS00624">
    <property type="entry name" value="GMC_OXRED_2"/>
    <property type="match status" value="1"/>
</dbReference>
<dbReference type="InterPro" id="IPR007867">
    <property type="entry name" value="GMC_OxRtase_C"/>
</dbReference>
<dbReference type="PIRSF" id="PIRSF000137">
    <property type="entry name" value="Alcohol_oxidase"/>
    <property type="match status" value="1"/>
</dbReference>
<evidence type="ECO:0000256" key="5">
    <source>
        <dbReference type="PIRSR" id="PIRSR000137-2"/>
    </source>
</evidence>
<evidence type="ECO:0000256" key="3">
    <source>
        <dbReference type="ARBA" id="ARBA00022630"/>
    </source>
</evidence>
<evidence type="ECO:0000256" key="1">
    <source>
        <dbReference type="ARBA" id="ARBA00001974"/>
    </source>
</evidence>
<evidence type="ECO:0000256" key="4">
    <source>
        <dbReference type="ARBA" id="ARBA00022827"/>
    </source>
</evidence>
<dbReference type="Gene3D" id="3.50.50.60">
    <property type="entry name" value="FAD/NAD(P)-binding domain"/>
    <property type="match status" value="1"/>
</dbReference>
<dbReference type="SUPFAM" id="SSF54373">
    <property type="entry name" value="FAD-linked reductases, C-terminal domain"/>
    <property type="match status" value="1"/>
</dbReference>
<dbReference type="GO" id="GO:0050660">
    <property type="term" value="F:flavin adenine dinucleotide binding"/>
    <property type="evidence" value="ECO:0007669"/>
    <property type="project" value="InterPro"/>
</dbReference>
<gene>
    <name evidence="10" type="ORF">CQY20_10500</name>
    <name evidence="9" type="ORF">MAGR_31320</name>
</gene>
<dbReference type="Proteomes" id="UP000220914">
    <property type="component" value="Unassembled WGS sequence"/>
</dbReference>
<dbReference type="Gene3D" id="3.30.560.10">
    <property type="entry name" value="Glucose Oxidase, domain 3"/>
    <property type="match status" value="1"/>
</dbReference>
<dbReference type="EMBL" id="BLKS01000001">
    <property type="protein sequence ID" value="GFG51691.1"/>
    <property type="molecule type" value="Genomic_DNA"/>
</dbReference>
<dbReference type="InterPro" id="IPR036188">
    <property type="entry name" value="FAD/NAD-bd_sf"/>
</dbReference>
<organism evidence="10 11">
    <name type="scientific">Mycolicibacterium agri</name>
    <name type="common">Mycobacterium agri</name>
    <dbReference type="NCBI Taxonomy" id="36811"/>
    <lineage>
        <taxon>Bacteria</taxon>
        <taxon>Bacillati</taxon>
        <taxon>Actinomycetota</taxon>
        <taxon>Actinomycetes</taxon>
        <taxon>Mycobacteriales</taxon>
        <taxon>Mycobacteriaceae</taxon>
        <taxon>Mycolicibacterium</taxon>
    </lineage>
</organism>
<feature type="binding site" evidence="5">
    <location>
        <position position="109"/>
    </location>
    <ligand>
        <name>FAD</name>
        <dbReference type="ChEBI" id="CHEBI:57692"/>
    </ligand>
</feature>
<proteinExistence type="inferred from homology"/>
<comment type="similarity">
    <text evidence="2 6">Belongs to the GMC oxidoreductase family.</text>
</comment>
<sequence length="539" mass="58722">MLLDHAHTDDVHDRRVRDNQARLATELTRPYDFIVCGAGTSGSVVARRLAEDPAVSVLLLEAGGDDDVPAVTEPDLWHTNLGGPRDWAFVAEPNANLNNRTLTLNTGRVLGGSSSINVMCWARGHRDDWDHFADESGHLAWSYAAVRDIYRRVEHWRGQCESAYRGRGGPMCVEPNTDAHPANRAAVEAAHVIGVEAFDHPNGALLEGPGGAAIADNIICNGKRRSAFRAYAYPIMDRPNLTVLTNAEVRRLRINRGRAVGVEASFRGRIREFTADCEVVLSMGAIHTPKILMLSGLGDAGRLRQLQIPVVAHLPGVGRNLQNHLAFSCIWEMPSRWPADPVGGSVMFWSRGDGKDSPEFFACQGALKLASPESIARFGLPETCFGIYGSLTHPRSRGIVELTGPAPDDPVRIHENALSDPHDLAQAATCIEDIREVGNAPELRPYFTREVMPGDLKGDELTRYLRDGAMTYWHQCGTAKMGRDSMSVVDGALKVYGIAGLRIADASVMPRITAGNTMAPCVVIGERAAEEIKRAHGLE</sequence>
<reference evidence="10 11" key="1">
    <citation type="submission" date="2017-10" db="EMBL/GenBank/DDBJ databases">
        <title>The new phylogeny of genus Mycobacterium.</title>
        <authorList>
            <person name="Tortoli E."/>
            <person name="Trovato A."/>
            <person name="Cirillo D.M."/>
        </authorList>
    </citation>
    <scope>NUCLEOTIDE SEQUENCE [LARGE SCALE GENOMIC DNA]</scope>
    <source>
        <strain evidence="10 11">CCUG37673</strain>
    </source>
</reference>
<dbReference type="AlphaFoldDB" id="A0A2A7N601"/>
<keyword evidence="11" id="KW-1185">Reference proteome</keyword>
<evidence type="ECO:0000259" key="7">
    <source>
        <dbReference type="PROSITE" id="PS00623"/>
    </source>
</evidence>
<evidence type="ECO:0000313" key="9">
    <source>
        <dbReference type="EMBL" id="GFG51691.1"/>
    </source>
</evidence>
<dbReference type="Proteomes" id="UP000465302">
    <property type="component" value="Unassembled WGS sequence"/>
</dbReference>
<evidence type="ECO:0000313" key="10">
    <source>
        <dbReference type="EMBL" id="PEG39314.1"/>
    </source>
</evidence>
<keyword evidence="3 6" id="KW-0285">Flavoprotein</keyword>
<comment type="cofactor">
    <cofactor evidence="1 5">
        <name>FAD</name>
        <dbReference type="ChEBI" id="CHEBI:57692"/>
    </cofactor>
</comment>